<feature type="transmembrane region" description="Helical" evidence="1">
    <location>
        <begin position="7"/>
        <end position="26"/>
    </location>
</feature>
<protein>
    <submittedName>
        <fullName evidence="2">Uncharacterized protein</fullName>
    </submittedName>
</protein>
<reference evidence="2" key="1">
    <citation type="submission" date="2022-04" db="EMBL/GenBank/DDBJ databases">
        <authorList>
            <person name="Criscuolo A."/>
        </authorList>
    </citation>
    <scope>NUCLEOTIDE SEQUENCE</scope>
    <source>
        <strain evidence="2">CIP111895</strain>
    </source>
</reference>
<evidence type="ECO:0000313" key="3">
    <source>
        <dbReference type="Proteomes" id="UP000838308"/>
    </source>
</evidence>
<dbReference type="EMBL" id="CALBWS010000001">
    <property type="protein sequence ID" value="CAH2712945.1"/>
    <property type="molecule type" value="Genomic_DNA"/>
</dbReference>
<keyword evidence="1" id="KW-0812">Transmembrane</keyword>
<name>A0ABN8KJ68_9BACI</name>
<gene>
    <name evidence="2" type="ORF">BACCIP111895_00078</name>
</gene>
<evidence type="ECO:0000313" key="2">
    <source>
        <dbReference type="EMBL" id="CAH2712945.1"/>
    </source>
</evidence>
<dbReference type="Proteomes" id="UP000838308">
    <property type="component" value="Unassembled WGS sequence"/>
</dbReference>
<keyword evidence="3" id="KW-1185">Reference proteome</keyword>
<sequence length="70" mass="8659">MWFWITICAIIFVVFLIVEELIYYLWNQYVYGPNVERQLKRKERVKWLLALLKKRPHAKFNDKNQKESSL</sequence>
<accession>A0ABN8KJ68</accession>
<comment type="caution">
    <text evidence="2">The sequence shown here is derived from an EMBL/GenBank/DDBJ whole genome shotgun (WGS) entry which is preliminary data.</text>
</comment>
<evidence type="ECO:0000256" key="1">
    <source>
        <dbReference type="SAM" id="Phobius"/>
    </source>
</evidence>
<keyword evidence="1" id="KW-0472">Membrane</keyword>
<keyword evidence="1" id="KW-1133">Transmembrane helix</keyword>
<organism evidence="2 3">
    <name type="scientific">Neobacillus rhizosphaerae</name>
    <dbReference type="NCBI Taxonomy" id="2880965"/>
    <lineage>
        <taxon>Bacteria</taxon>
        <taxon>Bacillati</taxon>
        <taxon>Bacillota</taxon>
        <taxon>Bacilli</taxon>
        <taxon>Bacillales</taxon>
        <taxon>Bacillaceae</taxon>
        <taxon>Neobacillus</taxon>
    </lineage>
</organism>
<proteinExistence type="predicted"/>